<keyword evidence="13" id="KW-1185">Reference proteome</keyword>
<dbReference type="Pfam" id="PF00069">
    <property type="entry name" value="Pkinase"/>
    <property type="match status" value="1"/>
</dbReference>
<keyword evidence="5" id="KW-1015">Disulfide bond</keyword>
<dbReference type="InterPro" id="IPR049883">
    <property type="entry name" value="NOTCH1_EGF-like"/>
</dbReference>
<feature type="compositionally biased region" description="Basic and acidic residues" evidence="10">
    <location>
        <begin position="394"/>
        <end position="406"/>
    </location>
</feature>
<evidence type="ECO:0000256" key="11">
    <source>
        <dbReference type="SAM" id="Phobius"/>
    </source>
</evidence>
<sequence length="413" mass="46989">MTCIYADIDECKTSTHNCTATEKRVNKQGGFKCEPKDQLLVIKITVGVAAGLVASVICSSWLYLVFKKRKLIKLKEKFFRQNGGIILQQKLSQQQHQYSNETAKIFSEQELIKATLNYDTSMIIGRGGFGTVYKGFFADKKIVAIKKSKNVDQCQIEQFINEVIVLSQINHRNVVKLLGCCLETQVPLLLYEFVPNGTLFEHIHDANRASNLPWKVCLGIAAETAGALSYLHSAASMPIIHRDVKSSNILLDNHTAKFSDFGASRLVPLDQIEVATMVQGTLGYLDPEYLHTSTEYLYTHQLMEKSDVYSFGVVLVELLTGRKVLMFDKPEEERNLAQYFHYSLKEGWLFEVIESNINKEENKEQIKEVAELAKSCRNLRGDDSINSIQKNHLHHQERQKHTENTHRFLRGSI</sequence>
<evidence type="ECO:0000256" key="4">
    <source>
        <dbReference type="ARBA" id="ARBA00022840"/>
    </source>
</evidence>
<feature type="transmembrane region" description="Helical" evidence="11">
    <location>
        <begin position="44"/>
        <end position="66"/>
    </location>
</feature>
<keyword evidence="11" id="KW-1133">Transmembrane helix</keyword>
<dbReference type="InterPro" id="IPR011009">
    <property type="entry name" value="Kinase-like_dom_sf"/>
</dbReference>
<keyword evidence="2 8" id="KW-0547">Nucleotide-binding</keyword>
<keyword evidence="11" id="KW-0812">Transmembrane</keyword>
<keyword evidence="9" id="KW-0723">Serine/threonine-protein kinase</keyword>
<evidence type="ECO:0000313" key="13">
    <source>
        <dbReference type="Proteomes" id="UP001652623"/>
    </source>
</evidence>
<evidence type="ECO:0000256" key="10">
    <source>
        <dbReference type="SAM" id="MobiDB-lite"/>
    </source>
</evidence>
<dbReference type="InterPro" id="IPR017441">
    <property type="entry name" value="Protein_kinase_ATP_BS"/>
</dbReference>
<dbReference type="Proteomes" id="UP001652623">
    <property type="component" value="Chromosome 1"/>
</dbReference>
<name>A0ABM4AGH8_ZIZJJ</name>
<comment type="catalytic activity">
    <reaction evidence="6">
        <text>L-seryl-[protein] + ATP = O-phospho-L-seryl-[protein] + ADP + H(+)</text>
        <dbReference type="Rhea" id="RHEA:17989"/>
        <dbReference type="Rhea" id="RHEA-COMP:9863"/>
        <dbReference type="Rhea" id="RHEA-COMP:11604"/>
        <dbReference type="ChEBI" id="CHEBI:15378"/>
        <dbReference type="ChEBI" id="CHEBI:29999"/>
        <dbReference type="ChEBI" id="CHEBI:30616"/>
        <dbReference type="ChEBI" id="CHEBI:83421"/>
        <dbReference type="ChEBI" id="CHEBI:456216"/>
    </reaction>
</comment>
<evidence type="ECO:0000256" key="6">
    <source>
        <dbReference type="ARBA" id="ARBA00047558"/>
    </source>
</evidence>
<keyword evidence="1" id="KW-0808">Transferase</keyword>
<evidence type="ECO:0000256" key="1">
    <source>
        <dbReference type="ARBA" id="ARBA00022679"/>
    </source>
</evidence>
<protein>
    <submittedName>
        <fullName evidence="14">LOW QUALITY PROTEIN: wall-associated receptor kinase 3</fullName>
    </submittedName>
</protein>
<comment type="similarity">
    <text evidence="9">Belongs to the protein kinase superfamily.</text>
</comment>
<keyword evidence="4 8" id="KW-0067">ATP-binding</keyword>
<dbReference type="PANTHER" id="PTHR27005:SF468">
    <property type="entry name" value="OS01G0310500 PROTEIN"/>
    <property type="match status" value="1"/>
</dbReference>
<gene>
    <name evidence="14" type="primary">LOC125419322</name>
</gene>
<feature type="region of interest" description="Disordered" evidence="10">
    <location>
        <begin position="392"/>
        <end position="413"/>
    </location>
</feature>
<dbReference type="SUPFAM" id="SSF56112">
    <property type="entry name" value="Protein kinase-like (PK-like)"/>
    <property type="match status" value="1"/>
</dbReference>
<dbReference type="InterPro" id="IPR045274">
    <property type="entry name" value="WAK-like"/>
</dbReference>
<feature type="domain" description="Protein kinase" evidence="12">
    <location>
        <begin position="118"/>
        <end position="413"/>
    </location>
</feature>
<evidence type="ECO:0000256" key="5">
    <source>
        <dbReference type="ARBA" id="ARBA00023157"/>
    </source>
</evidence>
<reference evidence="13" key="1">
    <citation type="submission" date="2025-05" db="UniProtKB">
        <authorList>
            <consortium name="RefSeq"/>
        </authorList>
    </citation>
    <scope>NUCLEOTIDE SEQUENCE [LARGE SCALE GENOMIC DNA]</scope>
</reference>
<evidence type="ECO:0000256" key="9">
    <source>
        <dbReference type="RuleBase" id="RU000304"/>
    </source>
</evidence>
<dbReference type="PROSITE" id="PS50011">
    <property type="entry name" value="PROTEIN_KINASE_DOM"/>
    <property type="match status" value="1"/>
</dbReference>
<dbReference type="Pfam" id="PF07645">
    <property type="entry name" value="EGF_CA"/>
    <property type="match status" value="1"/>
</dbReference>
<evidence type="ECO:0000256" key="3">
    <source>
        <dbReference type="ARBA" id="ARBA00022777"/>
    </source>
</evidence>
<comment type="catalytic activity">
    <reaction evidence="7">
        <text>L-threonyl-[protein] + ATP = O-phospho-L-threonyl-[protein] + ADP + H(+)</text>
        <dbReference type="Rhea" id="RHEA:46608"/>
        <dbReference type="Rhea" id="RHEA-COMP:11060"/>
        <dbReference type="Rhea" id="RHEA-COMP:11605"/>
        <dbReference type="ChEBI" id="CHEBI:15378"/>
        <dbReference type="ChEBI" id="CHEBI:30013"/>
        <dbReference type="ChEBI" id="CHEBI:30616"/>
        <dbReference type="ChEBI" id="CHEBI:61977"/>
        <dbReference type="ChEBI" id="CHEBI:456216"/>
    </reaction>
</comment>
<dbReference type="PROSITE" id="PS00108">
    <property type="entry name" value="PROTEIN_KINASE_ST"/>
    <property type="match status" value="1"/>
</dbReference>
<dbReference type="RefSeq" id="XP_060675833.1">
    <property type="nucleotide sequence ID" value="XM_060819850.1"/>
</dbReference>
<dbReference type="GO" id="GO:0016301">
    <property type="term" value="F:kinase activity"/>
    <property type="evidence" value="ECO:0007669"/>
    <property type="project" value="UniProtKB-KW"/>
</dbReference>
<accession>A0ABM4AGH8</accession>
<reference evidence="14" key="2">
    <citation type="submission" date="2025-08" db="UniProtKB">
        <authorList>
            <consortium name="RefSeq"/>
        </authorList>
    </citation>
    <scope>IDENTIFICATION</scope>
    <source>
        <tissue evidence="14">Seedling</tissue>
    </source>
</reference>
<keyword evidence="3 14" id="KW-0418">Kinase</keyword>
<evidence type="ECO:0000313" key="14">
    <source>
        <dbReference type="RefSeq" id="XP_060675833.1"/>
    </source>
</evidence>
<dbReference type="InterPro" id="IPR000719">
    <property type="entry name" value="Prot_kinase_dom"/>
</dbReference>
<dbReference type="GeneID" id="125419322"/>
<evidence type="ECO:0000259" key="12">
    <source>
        <dbReference type="PROSITE" id="PS50011"/>
    </source>
</evidence>
<evidence type="ECO:0000256" key="8">
    <source>
        <dbReference type="PROSITE-ProRule" id="PRU10141"/>
    </source>
</evidence>
<dbReference type="Gene3D" id="3.30.200.20">
    <property type="entry name" value="Phosphorylase Kinase, domain 1"/>
    <property type="match status" value="1"/>
</dbReference>
<organism evidence="13 14">
    <name type="scientific">Ziziphus jujuba</name>
    <name type="common">Chinese jujube</name>
    <name type="synonym">Ziziphus sativa</name>
    <dbReference type="NCBI Taxonomy" id="326968"/>
    <lineage>
        <taxon>Eukaryota</taxon>
        <taxon>Viridiplantae</taxon>
        <taxon>Streptophyta</taxon>
        <taxon>Embryophyta</taxon>
        <taxon>Tracheophyta</taxon>
        <taxon>Spermatophyta</taxon>
        <taxon>Magnoliopsida</taxon>
        <taxon>eudicotyledons</taxon>
        <taxon>Gunneridae</taxon>
        <taxon>Pentapetalae</taxon>
        <taxon>rosids</taxon>
        <taxon>fabids</taxon>
        <taxon>Rosales</taxon>
        <taxon>Rhamnaceae</taxon>
        <taxon>Paliureae</taxon>
        <taxon>Ziziphus</taxon>
    </lineage>
</organism>
<keyword evidence="11" id="KW-0472">Membrane</keyword>
<dbReference type="Gene3D" id="1.10.510.10">
    <property type="entry name" value="Transferase(Phosphotransferase) domain 1"/>
    <property type="match status" value="1"/>
</dbReference>
<keyword evidence="14" id="KW-0675">Receptor</keyword>
<evidence type="ECO:0000256" key="2">
    <source>
        <dbReference type="ARBA" id="ARBA00022741"/>
    </source>
</evidence>
<dbReference type="SMART" id="SM00220">
    <property type="entry name" value="S_TKc"/>
    <property type="match status" value="1"/>
</dbReference>
<dbReference type="PANTHER" id="PTHR27005">
    <property type="entry name" value="WALL-ASSOCIATED RECEPTOR KINASE-LIKE 21"/>
    <property type="match status" value="1"/>
</dbReference>
<feature type="binding site" evidence="8">
    <location>
        <position position="147"/>
    </location>
    <ligand>
        <name>ATP</name>
        <dbReference type="ChEBI" id="CHEBI:30616"/>
    </ligand>
</feature>
<dbReference type="InterPro" id="IPR008271">
    <property type="entry name" value="Ser/Thr_kinase_AS"/>
</dbReference>
<proteinExistence type="inferred from homology"/>
<dbReference type="PROSITE" id="PS00107">
    <property type="entry name" value="PROTEIN_KINASE_ATP"/>
    <property type="match status" value="1"/>
</dbReference>
<evidence type="ECO:0000256" key="7">
    <source>
        <dbReference type="ARBA" id="ARBA00047951"/>
    </source>
</evidence>